<dbReference type="InterPro" id="IPR046275">
    <property type="entry name" value="DUF6308"/>
</dbReference>
<proteinExistence type="predicted"/>
<protein>
    <submittedName>
        <fullName evidence="1">Uncharacterized protein</fullName>
    </submittedName>
</protein>
<evidence type="ECO:0000313" key="2">
    <source>
        <dbReference type="Proteomes" id="UP001183794"/>
    </source>
</evidence>
<dbReference type="Pfam" id="PF19827">
    <property type="entry name" value="DUF6308"/>
    <property type="match status" value="1"/>
</dbReference>
<sequence>MSILSALQEIPNNDRISYLQDYFSPDTPTYSGAHFNSFQVSEKSSNQMTLADLYSVNLLALDIPGSAGLSILGTDAASITGLLKEIPDEPIGKLTDTEFAAYLGKESAAWQLWKLLKSYHGMGIARVSKLMARKRPHLIPIRDSIVARVAKFKSGDDDWHLWWKTLHDNPEIETQVECLRKEVDQPTLSTLRVLDILLWYSGKSGIHKNS</sequence>
<accession>A0ABU2B6A5</accession>
<comment type="caution">
    <text evidence="1">The sequence shown here is derived from an EMBL/GenBank/DDBJ whole genome shotgun (WGS) entry which is preliminary data.</text>
</comment>
<dbReference type="Proteomes" id="UP001183794">
    <property type="component" value="Unassembled WGS sequence"/>
</dbReference>
<reference evidence="1 2" key="1">
    <citation type="submission" date="2023-07" db="EMBL/GenBank/DDBJ databases">
        <title>Sequencing the genomes of 1000 actinobacteria strains.</title>
        <authorList>
            <person name="Klenk H.-P."/>
        </authorList>
    </citation>
    <scope>NUCLEOTIDE SEQUENCE [LARGE SCALE GENOMIC DNA]</scope>
    <source>
        <strain evidence="1 2">DSM 22966</strain>
    </source>
</reference>
<name>A0ABU2B6A5_9MICC</name>
<dbReference type="RefSeq" id="WP_310174633.1">
    <property type="nucleotide sequence ID" value="NZ_BAABHE010000002.1"/>
</dbReference>
<keyword evidence="2" id="KW-1185">Reference proteome</keyword>
<gene>
    <name evidence="1" type="ORF">J2S62_002176</name>
</gene>
<dbReference type="EMBL" id="JAVDYJ010000001">
    <property type="protein sequence ID" value="MDR7347919.1"/>
    <property type="molecule type" value="Genomic_DNA"/>
</dbReference>
<organism evidence="1 2">
    <name type="scientific">Enteractinococcus fodinae</name>
    <dbReference type="NCBI Taxonomy" id="684663"/>
    <lineage>
        <taxon>Bacteria</taxon>
        <taxon>Bacillati</taxon>
        <taxon>Actinomycetota</taxon>
        <taxon>Actinomycetes</taxon>
        <taxon>Micrococcales</taxon>
        <taxon>Micrococcaceae</taxon>
    </lineage>
</organism>
<evidence type="ECO:0000313" key="1">
    <source>
        <dbReference type="EMBL" id="MDR7347919.1"/>
    </source>
</evidence>